<gene>
    <name evidence="1" type="ORF">ACFO5Q_15830</name>
</gene>
<evidence type="ECO:0000313" key="1">
    <source>
        <dbReference type="EMBL" id="MFC4349321.1"/>
    </source>
</evidence>
<proteinExistence type="predicted"/>
<protein>
    <submittedName>
        <fullName evidence="1">Ig-like domain-containing protein</fullName>
    </submittedName>
</protein>
<name>A0ABV8UF85_9PROT</name>
<accession>A0ABV8UF85</accession>
<dbReference type="InterPro" id="IPR010221">
    <property type="entry name" value="VCBS_dom"/>
</dbReference>
<dbReference type="EMBL" id="JBHSCR010000017">
    <property type="protein sequence ID" value="MFC4349321.1"/>
    <property type="molecule type" value="Genomic_DNA"/>
</dbReference>
<dbReference type="NCBIfam" id="TIGR01965">
    <property type="entry name" value="VCBS_repeat"/>
    <property type="match status" value="2"/>
</dbReference>
<comment type="caution">
    <text evidence="1">The sequence shown here is derived from an EMBL/GenBank/DDBJ whole genome shotgun (WGS) entry which is preliminary data.</text>
</comment>
<evidence type="ECO:0000313" key="2">
    <source>
        <dbReference type="Proteomes" id="UP001595776"/>
    </source>
</evidence>
<sequence length="531" mass="54767">MRTLTFILDTQTGDDGMAPITITIVEQGDGTLLFTLSNDQDTDGQIADIRGLFFDVADDSLLGSLNFAGSEITQIVQNGSVSNLGGGVTTSGVPDSPYEVGVEFGTPGMSTDDYQTVSFVLSADRPLTIDDIALEHMAVRQTSVSSADGGREDSDKLYGDAPYPVDAIDDAADVLEDETASGNVFANDVDKDAGDADGNGIPDGLTVTDVNGDAGTVGTPIELAPGVTVTVNADGSYSVDATDADWMAEGETFTADVTYGVSDGNGGSDSATLTVTVTGVNDTPDALDDAGATDEATVTSGNVLANDSDPDLSDVLTVSAVNGDSAAVGQQVLLDSGALLTLNADGTYSYDPNGAFDSLNDGETASDSFTYQVSDGHGGFDTATVTLTIEGIGGGDTGPEDDADHFGTFSNKKGTADHDISNVVLYLDDGTGDVLKVKIDGWSGETDLDNVDLGSFMENYGYDDYELLAVSIKAGNNHNRDLGPGEGQLFLLDGDEDIDYAQGGDVPDGLTLAILGAKADETYQYSTDLFE</sequence>
<dbReference type="Pfam" id="PF17963">
    <property type="entry name" value="Big_9"/>
    <property type="match status" value="2"/>
</dbReference>
<keyword evidence="2" id="KW-1185">Reference proteome</keyword>
<dbReference type="RefSeq" id="WP_068146176.1">
    <property type="nucleotide sequence ID" value="NZ_JBHSCR010000017.1"/>
</dbReference>
<organism evidence="1 2">
    <name type="scientific">Kordiimonas lipolytica</name>
    <dbReference type="NCBI Taxonomy" id="1662421"/>
    <lineage>
        <taxon>Bacteria</taxon>
        <taxon>Pseudomonadati</taxon>
        <taxon>Pseudomonadota</taxon>
        <taxon>Alphaproteobacteria</taxon>
        <taxon>Kordiimonadales</taxon>
        <taxon>Kordiimonadaceae</taxon>
        <taxon>Kordiimonas</taxon>
    </lineage>
</organism>
<reference evidence="2" key="1">
    <citation type="journal article" date="2019" name="Int. J. Syst. Evol. Microbiol.">
        <title>The Global Catalogue of Microorganisms (GCM) 10K type strain sequencing project: providing services to taxonomists for standard genome sequencing and annotation.</title>
        <authorList>
            <consortium name="The Broad Institute Genomics Platform"/>
            <consortium name="The Broad Institute Genome Sequencing Center for Infectious Disease"/>
            <person name="Wu L."/>
            <person name="Ma J."/>
        </authorList>
    </citation>
    <scope>NUCLEOTIDE SEQUENCE [LARGE SCALE GENOMIC DNA]</scope>
    <source>
        <strain evidence="2">CGMCC 1.15304</strain>
    </source>
</reference>
<dbReference type="Proteomes" id="UP001595776">
    <property type="component" value="Unassembled WGS sequence"/>
</dbReference>